<reference evidence="3" key="1">
    <citation type="submission" date="2021-06" db="EMBL/GenBank/DDBJ databases">
        <authorList>
            <person name="Kallberg Y."/>
            <person name="Tangrot J."/>
            <person name="Rosling A."/>
        </authorList>
    </citation>
    <scope>NUCLEOTIDE SEQUENCE</scope>
    <source>
        <strain evidence="3">IA702</strain>
    </source>
</reference>
<proteinExistence type="predicted"/>
<dbReference type="PROSITE" id="PS50800">
    <property type="entry name" value="SAP"/>
    <property type="match status" value="1"/>
</dbReference>
<sequence length="714" mass="79300">MYSHRNHSESLLTQPFHPPADELVDQGFIQDQLQQQPPYGQEQLDDINFNTSQLMLSSNAFALQALDGSMPQSALPAEWPLYSDALTGMADATVYDADLMTDNQMISDPSWQLISSQQTSQLAESPTPSLSNNPNMIVNDQLPRAQTPGPHPRINAPHYLHMRRRSLSADNIHALAKYQARKTAFGNQQQSTGQFDRSQFARTQTVAEVIETEDQLQSHGIKLEQQAAFSANMVIDPQITSNGNCQANDNEQQPLSSNSPHTSNPSTPDEQIKHAQKQSEYKFKIRLDKKPQKMPNIHVAATTPNILSAAQSRIMMPSVISALSSGMELGSSISTPSTPTFSPDNGSHVDNKPSAPPRRGHTRKRSLSAPQAFNPQGIPGAMPLQSVQPFPFNVSPTPRRINALPIQIARTHKNSYNSTPMSSEEYQRKLDEELEKVDFEDITVSELKDMLRQRGKPATGKKAVLMQRLQEEMDHLKAKQNQQQQNKQNHQNSQNQPNQQQQAVKPKPQQLGNTGNINLTNGQFGQMISSPTSPSGISLQHSLGNLHISSPPAHSRRYSPYTSVSIPNSPRMHPNRASAGFNGGSFPFNEDWQFNNAAIPSPGFVGQANTPMDEQAVFMLMMDNQQTSPQQDYFGPQEPSSAPATTTEFDPYQTPSSAPATTTEFEGFQQSAQSAQTVNREFVDPLYMNMDVPIGMMDVNYNDDRIFYQKFYGQ</sequence>
<dbReference type="Gene3D" id="1.10.720.30">
    <property type="entry name" value="SAP domain"/>
    <property type="match status" value="1"/>
</dbReference>
<dbReference type="InterPro" id="IPR036361">
    <property type="entry name" value="SAP_dom_sf"/>
</dbReference>
<dbReference type="OrthoDB" id="445357at2759"/>
<feature type="region of interest" description="Disordered" evidence="1">
    <location>
        <begin position="116"/>
        <end position="153"/>
    </location>
</feature>
<feature type="compositionally biased region" description="Low complexity" evidence="1">
    <location>
        <begin position="254"/>
        <end position="268"/>
    </location>
</feature>
<feature type="compositionally biased region" description="Low complexity" evidence="1">
    <location>
        <begin position="331"/>
        <end position="343"/>
    </location>
</feature>
<dbReference type="AlphaFoldDB" id="A0A9N8YZ77"/>
<evidence type="ECO:0000313" key="3">
    <source>
        <dbReference type="EMBL" id="CAG8457521.1"/>
    </source>
</evidence>
<dbReference type="Pfam" id="PF02037">
    <property type="entry name" value="SAP"/>
    <property type="match status" value="1"/>
</dbReference>
<name>A0A9N8YZ77_9GLOM</name>
<evidence type="ECO:0000256" key="1">
    <source>
        <dbReference type="SAM" id="MobiDB-lite"/>
    </source>
</evidence>
<feature type="region of interest" description="Disordered" evidence="1">
    <location>
        <begin position="328"/>
        <end position="384"/>
    </location>
</feature>
<dbReference type="SMART" id="SM00513">
    <property type="entry name" value="SAP"/>
    <property type="match status" value="1"/>
</dbReference>
<feature type="domain" description="SAP" evidence="2">
    <location>
        <begin position="439"/>
        <end position="473"/>
    </location>
</feature>
<dbReference type="Proteomes" id="UP000789572">
    <property type="component" value="Unassembled WGS sequence"/>
</dbReference>
<feature type="region of interest" description="Disordered" evidence="1">
    <location>
        <begin position="475"/>
        <end position="578"/>
    </location>
</feature>
<evidence type="ECO:0000313" key="4">
    <source>
        <dbReference type="Proteomes" id="UP000789572"/>
    </source>
</evidence>
<dbReference type="InterPro" id="IPR003034">
    <property type="entry name" value="SAP_dom"/>
</dbReference>
<feature type="compositionally biased region" description="Low complexity" evidence="1">
    <location>
        <begin position="479"/>
        <end position="522"/>
    </location>
</feature>
<accession>A0A9N8YZ77</accession>
<feature type="compositionally biased region" description="Polar residues" evidence="1">
    <location>
        <begin position="116"/>
        <end position="138"/>
    </location>
</feature>
<feature type="compositionally biased region" description="Polar residues" evidence="1">
    <location>
        <begin position="638"/>
        <end position="662"/>
    </location>
</feature>
<keyword evidence="4" id="KW-1185">Reference proteome</keyword>
<gene>
    <name evidence="3" type="ORF">POCULU_LOCUS381</name>
</gene>
<feature type="region of interest" description="Disordered" evidence="1">
    <location>
        <begin position="240"/>
        <end position="277"/>
    </location>
</feature>
<organism evidence="3 4">
    <name type="scientific">Paraglomus occultum</name>
    <dbReference type="NCBI Taxonomy" id="144539"/>
    <lineage>
        <taxon>Eukaryota</taxon>
        <taxon>Fungi</taxon>
        <taxon>Fungi incertae sedis</taxon>
        <taxon>Mucoromycota</taxon>
        <taxon>Glomeromycotina</taxon>
        <taxon>Glomeromycetes</taxon>
        <taxon>Paraglomerales</taxon>
        <taxon>Paraglomeraceae</taxon>
        <taxon>Paraglomus</taxon>
    </lineage>
</organism>
<protein>
    <submittedName>
        <fullName evidence="3">10317_t:CDS:1</fullName>
    </submittedName>
</protein>
<comment type="caution">
    <text evidence="3">The sequence shown here is derived from an EMBL/GenBank/DDBJ whole genome shotgun (WGS) entry which is preliminary data.</text>
</comment>
<feature type="compositionally biased region" description="Polar residues" evidence="1">
    <location>
        <begin position="240"/>
        <end position="253"/>
    </location>
</feature>
<dbReference type="EMBL" id="CAJVPJ010000019">
    <property type="protein sequence ID" value="CAG8457521.1"/>
    <property type="molecule type" value="Genomic_DNA"/>
</dbReference>
<dbReference type="SUPFAM" id="SSF68906">
    <property type="entry name" value="SAP domain"/>
    <property type="match status" value="1"/>
</dbReference>
<evidence type="ECO:0000259" key="2">
    <source>
        <dbReference type="PROSITE" id="PS50800"/>
    </source>
</evidence>
<feature type="compositionally biased region" description="Polar residues" evidence="1">
    <location>
        <begin position="523"/>
        <end position="543"/>
    </location>
</feature>
<feature type="region of interest" description="Disordered" evidence="1">
    <location>
        <begin position="627"/>
        <end position="662"/>
    </location>
</feature>